<dbReference type="AlphaFoldDB" id="A0A561W138"/>
<comment type="caution">
    <text evidence="2">The sequence shown here is derived from an EMBL/GenBank/DDBJ whole genome shotgun (WGS) entry which is preliminary data.</text>
</comment>
<keyword evidence="3" id="KW-1185">Reference proteome</keyword>
<gene>
    <name evidence="2" type="ORF">FHU34_112900</name>
</gene>
<accession>A0A561W138</accession>
<evidence type="ECO:0000313" key="3">
    <source>
        <dbReference type="Proteomes" id="UP000317685"/>
    </source>
</evidence>
<protein>
    <submittedName>
        <fullName evidence="2">Uncharacterized protein</fullName>
    </submittedName>
</protein>
<name>A0A561W138_9ACTN</name>
<reference evidence="2 3" key="1">
    <citation type="submission" date="2019-06" db="EMBL/GenBank/DDBJ databases">
        <title>Sequencing the genomes of 1000 actinobacteria strains.</title>
        <authorList>
            <person name="Klenk H.-P."/>
        </authorList>
    </citation>
    <scope>NUCLEOTIDE SEQUENCE [LARGE SCALE GENOMIC DNA]</scope>
    <source>
        <strain evidence="2 3">DSM 45885</strain>
    </source>
</reference>
<dbReference type="EMBL" id="VIWZ01000001">
    <property type="protein sequence ID" value="TWG17558.1"/>
    <property type="molecule type" value="Genomic_DNA"/>
</dbReference>
<dbReference type="Proteomes" id="UP000317685">
    <property type="component" value="Unassembled WGS sequence"/>
</dbReference>
<feature type="region of interest" description="Disordered" evidence="1">
    <location>
        <begin position="42"/>
        <end position="75"/>
    </location>
</feature>
<evidence type="ECO:0000256" key="1">
    <source>
        <dbReference type="SAM" id="MobiDB-lite"/>
    </source>
</evidence>
<proteinExistence type="predicted"/>
<feature type="compositionally biased region" description="Low complexity" evidence="1">
    <location>
        <begin position="50"/>
        <end position="75"/>
    </location>
</feature>
<sequence length="75" mass="8516">MTTHRPTTARLVYGHAQMHDCLAFADATPPPARTWDETRRIRTTHVSNLPSRSVTAPTRTPRTTNRSTSTKWVRS</sequence>
<evidence type="ECO:0000313" key="2">
    <source>
        <dbReference type="EMBL" id="TWG17558.1"/>
    </source>
</evidence>
<organism evidence="2 3">
    <name type="scientific">Micromonospora taraxaci</name>
    <dbReference type="NCBI Taxonomy" id="1316803"/>
    <lineage>
        <taxon>Bacteria</taxon>
        <taxon>Bacillati</taxon>
        <taxon>Actinomycetota</taxon>
        <taxon>Actinomycetes</taxon>
        <taxon>Micromonosporales</taxon>
        <taxon>Micromonosporaceae</taxon>
        <taxon>Micromonospora</taxon>
    </lineage>
</organism>